<accession>A0A225WFK9</accession>
<dbReference type="EMBL" id="NBNE01001082">
    <property type="protein sequence ID" value="OWZ15640.1"/>
    <property type="molecule type" value="Genomic_DNA"/>
</dbReference>
<reference evidence="2" key="1">
    <citation type="submission" date="2017-03" db="EMBL/GenBank/DDBJ databases">
        <title>Phytopthora megakarya and P. palmivora, two closely related causual agents of cacao black pod achieved similar genome size and gene model numbers by different mechanisms.</title>
        <authorList>
            <person name="Ali S."/>
            <person name="Shao J."/>
            <person name="Larry D.J."/>
            <person name="Kronmiller B."/>
            <person name="Shen D."/>
            <person name="Strem M.D."/>
            <person name="Melnick R.L."/>
            <person name="Guiltinan M.J."/>
            <person name="Tyler B.M."/>
            <person name="Meinhardt L.W."/>
            <person name="Bailey B.A."/>
        </authorList>
    </citation>
    <scope>NUCLEOTIDE SEQUENCE [LARGE SCALE GENOMIC DNA]</scope>
    <source>
        <strain evidence="2">zdho120</strain>
    </source>
</reference>
<protein>
    <submittedName>
        <fullName evidence="1">Uncharacterized protein</fullName>
    </submittedName>
</protein>
<evidence type="ECO:0000313" key="2">
    <source>
        <dbReference type="Proteomes" id="UP000198211"/>
    </source>
</evidence>
<dbReference type="Proteomes" id="UP000198211">
    <property type="component" value="Unassembled WGS sequence"/>
</dbReference>
<evidence type="ECO:0000313" key="1">
    <source>
        <dbReference type="EMBL" id="OWZ15640.1"/>
    </source>
</evidence>
<dbReference type="AlphaFoldDB" id="A0A225WFK9"/>
<organism evidence="1 2">
    <name type="scientific">Phytophthora megakarya</name>
    <dbReference type="NCBI Taxonomy" id="4795"/>
    <lineage>
        <taxon>Eukaryota</taxon>
        <taxon>Sar</taxon>
        <taxon>Stramenopiles</taxon>
        <taxon>Oomycota</taxon>
        <taxon>Peronosporomycetes</taxon>
        <taxon>Peronosporales</taxon>
        <taxon>Peronosporaceae</taxon>
        <taxon>Phytophthora</taxon>
    </lineage>
</organism>
<proteinExistence type="predicted"/>
<sequence length="178" mass="19985">MFSSLSGIKVLIWICQLMVLIVSILEDGHLLIVVKSLSREPQQASFSASDHADLRVHSANFDHVDAITLSLELVWPHIEILTCSEHLYLGSLASKQSWKSRKASRRTSANSIFGYSIDTFTKPIQGCLKTSHKCVDKRLRRCSRQLASNSLPGSTLGAVKREQFLRFRIYSNPAANRE</sequence>
<name>A0A225WFK9_9STRA</name>
<gene>
    <name evidence="1" type="ORF">PHMEG_00010678</name>
</gene>
<comment type="caution">
    <text evidence="1">The sequence shown here is derived from an EMBL/GenBank/DDBJ whole genome shotgun (WGS) entry which is preliminary data.</text>
</comment>
<keyword evidence="2" id="KW-1185">Reference proteome</keyword>